<accession>A0A4U2ZC65</accession>
<organism evidence="2 3">
    <name type="scientific">Lysinibacillus mangiferihumi</name>
    <dbReference type="NCBI Taxonomy" id="1130819"/>
    <lineage>
        <taxon>Bacteria</taxon>
        <taxon>Bacillati</taxon>
        <taxon>Bacillota</taxon>
        <taxon>Bacilli</taxon>
        <taxon>Bacillales</taxon>
        <taxon>Bacillaceae</taxon>
        <taxon>Lysinibacillus</taxon>
    </lineage>
</organism>
<evidence type="ECO:0000259" key="1">
    <source>
        <dbReference type="SMART" id="SM00842"/>
    </source>
</evidence>
<evidence type="ECO:0000313" key="3">
    <source>
        <dbReference type="Proteomes" id="UP000308744"/>
    </source>
</evidence>
<dbReference type="Gene3D" id="3.30.420.40">
    <property type="match status" value="2"/>
</dbReference>
<dbReference type="GO" id="GO:0051301">
    <property type="term" value="P:cell division"/>
    <property type="evidence" value="ECO:0007669"/>
    <property type="project" value="UniProtKB-KW"/>
</dbReference>
<proteinExistence type="predicted"/>
<gene>
    <name evidence="2" type="ORF">FC756_02730</name>
</gene>
<dbReference type="Gene3D" id="3.30.1490.300">
    <property type="match status" value="1"/>
</dbReference>
<dbReference type="SUPFAM" id="SSF53067">
    <property type="entry name" value="Actin-like ATPase domain"/>
    <property type="match status" value="2"/>
</dbReference>
<dbReference type="EMBL" id="SZPU01000008">
    <property type="protein sequence ID" value="TKI72236.1"/>
    <property type="molecule type" value="Genomic_DNA"/>
</dbReference>
<evidence type="ECO:0000313" key="2">
    <source>
        <dbReference type="EMBL" id="TKI72236.1"/>
    </source>
</evidence>
<comment type="caution">
    <text evidence="2">The sequence shown here is derived from an EMBL/GenBank/DDBJ whole genome shotgun (WGS) entry which is preliminary data.</text>
</comment>
<dbReference type="InterPro" id="IPR050696">
    <property type="entry name" value="FtsA/MreB"/>
</dbReference>
<dbReference type="PANTHER" id="PTHR32432:SF3">
    <property type="entry name" value="ETHANOLAMINE UTILIZATION PROTEIN EUTJ"/>
    <property type="match status" value="1"/>
</dbReference>
<reference evidence="2 3" key="1">
    <citation type="submission" date="2019-04" db="EMBL/GenBank/DDBJ databases">
        <title>Lysinibacillus genome sequencing.</title>
        <authorList>
            <person name="Dunlap C."/>
        </authorList>
    </citation>
    <scope>NUCLEOTIDE SEQUENCE [LARGE SCALE GENOMIC DNA]</scope>
    <source>
        <strain evidence="2 3">CCTCC AB 2010389</strain>
    </source>
</reference>
<sequence length="718" mass="79046">MSSKLFALDIGTRSVVGIILEEDNDHFHVQDILVKEHKERAMVDGQIHNVMYVAELINEIKQKLEEKHGPLSKVSVAAAGRSLKTEQASVSINIRNRPIFTEEDISRLELQAVQQAQQQLLQHKEDTKTSHYYCVGYSVLYYRLDGEEIGSLLDQQGDEAQIEVIATFLPRVVVESLIAALKRANLEMDALTLEPIAAINVLIPPTMRRLNVALVDIGAGTSDIAITDKSTVVAYGMVPTAGDEITEALSDHYLLDFPVAEEAKRQLHCSEEILIQDILGFDQYYPKEEVLAAIEPAVKQLAKAIGEEILRLNNRTAPKAVMLVGGGSLTPNLTTEIGLVLDLPANRIAVRGVDAIQNLTKEAHIKASPELVTPIGIAIAAKKMPIQYMSLTVNEQIVRLFELKEMTVGDAFLAANIRAKQLYGKPGHGLSISVNGQDIFIPGGHGQPAQILVNGQQSSTKTIIKTGDAIQLIEGQDGLPATATIRDIVDQAVIKTITIQETKYVIEPKITVNGSSVSMDALVNDRDIITYEIAETVEDVFTSTNNTNLLKQFESYVIYVDGKPLYLPAFSANLLINGKPGKLSYAVQHNDIITFSQPSLPTVQRIADHMNVLLEDKIIVHFQQELLELKKTTNEVLVNQAVVSPLSTVPNGATVSIQEKDRSPWIYQDVFRFSNWQLPTTFKGNFTILRNGQPATFDTEIFGGDQLEIVLEEAPLSL</sequence>
<keyword evidence="3" id="KW-1185">Reference proteome</keyword>
<name>A0A4U2ZC65_9BACI</name>
<feature type="domain" description="SHS2" evidence="1">
    <location>
        <begin position="5"/>
        <end position="202"/>
    </location>
</feature>
<dbReference type="InterPro" id="IPR003494">
    <property type="entry name" value="SHS2_FtsA"/>
</dbReference>
<protein>
    <submittedName>
        <fullName evidence="2">Cell division protein</fullName>
    </submittedName>
</protein>
<dbReference type="PANTHER" id="PTHR32432">
    <property type="entry name" value="CELL DIVISION PROTEIN FTSA-RELATED"/>
    <property type="match status" value="1"/>
</dbReference>
<dbReference type="AlphaFoldDB" id="A0A4U2ZC65"/>
<dbReference type="RefSeq" id="WP_107895070.1">
    <property type="nucleotide sequence ID" value="NZ_PYWM01000007.1"/>
</dbReference>
<keyword evidence="2" id="KW-0132">Cell division</keyword>
<dbReference type="Proteomes" id="UP000308744">
    <property type="component" value="Unassembled WGS sequence"/>
</dbReference>
<dbReference type="InterPro" id="IPR043129">
    <property type="entry name" value="ATPase_NBD"/>
</dbReference>
<keyword evidence="2" id="KW-0131">Cell cycle</keyword>
<dbReference type="CDD" id="cd24004">
    <property type="entry name" value="ASKHA_NBD_PilM-like"/>
    <property type="match status" value="1"/>
</dbReference>
<dbReference type="SMART" id="SM00842">
    <property type="entry name" value="FtsA"/>
    <property type="match status" value="1"/>
</dbReference>